<feature type="non-terminal residue" evidence="1">
    <location>
        <position position="1"/>
    </location>
</feature>
<accession>A0A2K3JYE6</accession>
<proteinExistence type="predicted"/>
<sequence length="67" mass="7513">AVSQIIDVDSDEIVDDVDFVTSPAEVQKIDTNECAPMTMKRDLNESLNVVAQVEGKKHLRKVKIEKE</sequence>
<evidence type="ECO:0000313" key="2">
    <source>
        <dbReference type="Proteomes" id="UP000236291"/>
    </source>
</evidence>
<comment type="caution">
    <text evidence="1">The sequence shown here is derived from an EMBL/GenBank/DDBJ whole genome shotgun (WGS) entry which is preliminary data.</text>
</comment>
<evidence type="ECO:0000313" key="1">
    <source>
        <dbReference type="EMBL" id="PNX59085.1"/>
    </source>
</evidence>
<protein>
    <submittedName>
        <fullName evidence="1">Uncharacterized protein</fullName>
    </submittedName>
</protein>
<dbReference type="Proteomes" id="UP000236291">
    <property type="component" value="Unassembled WGS sequence"/>
</dbReference>
<reference evidence="1 2" key="2">
    <citation type="journal article" date="2017" name="Front. Plant Sci.">
        <title>Gene Classification and Mining of Molecular Markers Useful in Red Clover (Trifolium pratense) Breeding.</title>
        <authorList>
            <person name="Istvanek J."/>
            <person name="Dluhosova J."/>
            <person name="Dluhos P."/>
            <person name="Patkova L."/>
            <person name="Nedelnik J."/>
            <person name="Repkova J."/>
        </authorList>
    </citation>
    <scope>NUCLEOTIDE SEQUENCE [LARGE SCALE GENOMIC DNA]</scope>
    <source>
        <strain evidence="2">cv. Tatra</strain>
        <tissue evidence="1">Young leaves</tissue>
    </source>
</reference>
<name>A0A2K3JYE6_TRIPR</name>
<gene>
    <name evidence="1" type="ORF">L195_g059513</name>
</gene>
<reference evidence="1 2" key="1">
    <citation type="journal article" date="2014" name="Am. J. Bot.">
        <title>Genome assembly and annotation for red clover (Trifolium pratense; Fabaceae).</title>
        <authorList>
            <person name="Istvanek J."/>
            <person name="Jaros M."/>
            <person name="Krenek A."/>
            <person name="Repkova J."/>
        </authorList>
    </citation>
    <scope>NUCLEOTIDE SEQUENCE [LARGE SCALE GENOMIC DNA]</scope>
    <source>
        <strain evidence="2">cv. Tatra</strain>
        <tissue evidence="1">Young leaves</tissue>
    </source>
</reference>
<dbReference type="AlphaFoldDB" id="A0A2K3JYE6"/>
<organism evidence="1 2">
    <name type="scientific">Trifolium pratense</name>
    <name type="common">Red clover</name>
    <dbReference type="NCBI Taxonomy" id="57577"/>
    <lineage>
        <taxon>Eukaryota</taxon>
        <taxon>Viridiplantae</taxon>
        <taxon>Streptophyta</taxon>
        <taxon>Embryophyta</taxon>
        <taxon>Tracheophyta</taxon>
        <taxon>Spermatophyta</taxon>
        <taxon>Magnoliopsida</taxon>
        <taxon>eudicotyledons</taxon>
        <taxon>Gunneridae</taxon>
        <taxon>Pentapetalae</taxon>
        <taxon>rosids</taxon>
        <taxon>fabids</taxon>
        <taxon>Fabales</taxon>
        <taxon>Fabaceae</taxon>
        <taxon>Papilionoideae</taxon>
        <taxon>50 kb inversion clade</taxon>
        <taxon>NPAAA clade</taxon>
        <taxon>Hologalegina</taxon>
        <taxon>IRL clade</taxon>
        <taxon>Trifolieae</taxon>
        <taxon>Trifolium</taxon>
    </lineage>
</organism>
<dbReference type="EMBL" id="ASHM01130469">
    <property type="protein sequence ID" value="PNX59085.1"/>
    <property type="molecule type" value="Genomic_DNA"/>
</dbReference>